<feature type="transmembrane region" description="Helical" evidence="5">
    <location>
        <begin position="29"/>
        <end position="47"/>
    </location>
</feature>
<feature type="transmembrane region" description="Helical" evidence="5">
    <location>
        <begin position="114"/>
        <end position="132"/>
    </location>
</feature>
<dbReference type="InterPro" id="IPR003594">
    <property type="entry name" value="HATPase_dom"/>
</dbReference>
<proteinExistence type="predicted"/>
<dbReference type="InterPro" id="IPR036890">
    <property type="entry name" value="HATPase_C_sf"/>
</dbReference>
<dbReference type="Pfam" id="PF02518">
    <property type="entry name" value="HATPase_c"/>
    <property type="match status" value="1"/>
</dbReference>
<feature type="transmembrane region" description="Helical" evidence="5">
    <location>
        <begin position="54"/>
        <end position="72"/>
    </location>
</feature>
<organism evidence="7 8">
    <name type="scientific">Mucilaginibacter defluvii</name>
    <dbReference type="NCBI Taxonomy" id="1196019"/>
    <lineage>
        <taxon>Bacteria</taxon>
        <taxon>Pseudomonadati</taxon>
        <taxon>Bacteroidota</taxon>
        <taxon>Sphingobacteriia</taxon>
        <taxon>Sphingobacteriales</taxon>
        <taxon>Sphingobacteriaceae</taxon>
        <taxon>Mucilaginibacter</taxon>
    </lineage>
</organism>
<dbReference type="Gene3D" id="3.30.565.10">
    <property type="entry name" value="Histidine kinase-like ATPase, C-terminal domain"/>
    <property type="match status" value="1"/>
</dbReference>
<dbReference type="SUPFAM" id="SSF55874">
    <property type="entry name" value="ATPase domain of HSP90 chaperone/DNA topoisomerase II/histidine kinase"/>
    <property type="match status" value="1"/>
</dbReference>
<gene>
    <name evidence="7" type="ORF">GCM10023313_19190</name>
</gene>
<evidence type="ECO:0000313" key="7">
    <source>
        <dbReference type="EMBL" id="GAA4915805.1"/>
    </source>
</evidence>
<dbReference type="PROSITE" id="PS50109">
    <property type="entry name" value="HIS_KIN"/>
    <property type="match status" value="1"/>
</dbReference>
<dbReference type="EMBL" id="BAABJI010000002">
    <property type="protein sequence ID" value="GAA4915805.1"/>
    <property type="molecule type" value="Genomic_DNA"/>
</dbReference>
<protein>
    <recommendedName>
        <fullName evidence="2">histidine kinase</fullName>
        <ecNumber evidence="2">2.7.13.3</ecNumber>
    </recommendedName>
</protein>
<comment type="caution">
    <text evidence="7">The sequence shown here is derived from an EMBL/GenBank/DDBJ whole genome shotgun (WGS) entry which is preliminary data.</text>
</comment>
<name>A0ABP9FSP3_9SPHI</name>
<dbReference type="SUPFAM" id="SSF47384">
    <property type="entry name" value="Homodimeric domain of signal transducing histidine kinase"/>
    <property type="match status" value="1"/>
</dbReference>
<dbReference type="Proteomes" id="UP001501436">
    <property type="component" value="Unassembled WGS sequence"/>
</dbReference>
<accession>A0ABP9FSP3</accession>
<dbReference type="SMART" id="SM00387">
    <property type="entry name" value="HATPase_c"/>
    <property type="match status" value="1"/>
</dbReference>
<keyword evidence="5" id="KW-0812">Transmembrane</keyword>
<keyword evidence="5" id="KW-0472">Membrane</keyword>
<dbReference type="InterPro" id="IPR036097">
    <property type="entry name" value="HisK_dim/P_sf"/>
</dbReference>
<keyword evidence="8" id="KW-1185">Reference proteome</keyword>
<dbReference type="InterPro" id="IPR004358">
    <property type="entry name" value="Sig_transdc_His_kin-like_C"/>
</dbReference>
<evidence type="ECO:0000256" key="3">
    <source>
        <dbReference type="ARBA" id="ARBA00022553"/>
    </source>
</evidence>
<dbReference type="CDD" id="cd00082">
    <property type="entry name" value="HisKA"/>
    <property type="match status" value="1"/>
</dbReference>
<evidence type="ECO:0000256" key="1">
    <source>
        <dbReference type="ARBA" id="ARBA00000085"/>
    </source>
</evidence>
<keyword evidence="4" id="KW-0175">Coiled coil</keyword>
<dbReference type="InterPro" id="IPR005467">
    <property type="entry name" value="His_kinase_dom"/>
</dbReference>
<dbReference type="PANTHER" id="PTHR43065:SF42">
    <property type="entry name" value="TWO-COMPONENT SENSOR PPRA"/>
    <property type="match status" value="1"/>
</dbReference>
<comment type="catalytic activity">
    <reaction evidence="1">
        <text>ATP + protein L-histidine = ADP + protein N-phospho-L-histidine.</text>
        <dbReference type="EC" id="2.7.13.3"/>
    </reaction>
</comment>
<evidence type="ECO:0000256" key="5">
    <source>
        <dbReference type="SAM" id="Phobius"/>
    </source>
</evidence>
<dbReference type="SMART" id="SM00388">
    <property type="entry name" value="HisKA"/>
    <property type="match status" value="1"/>
</dbReference>
<evidence type="ECO:0000256" key="2">
    <source>
        <dbReference type="ARBA" id="ARBA00012438"/>
    </source>
</evidence>
<dbReference type="Gene3D" id="1.10.287.130">
    <property type="match status" value="1"/>
</dbReference>
<dbReference type="PRINTS" id="PR00344">
    <property type="entry name" value="BCTRLSENSOR"/>
</dbReference>
<evidence type="ECO:0000313" key="8">
    <source>
        <dbReference type="Proteomes" id="UP001501436"/>
    </source>
</evidence>
<evidence type="ECO:0000259" key="6">
    <source>
        <dbReference type="PROSITE" id="PS50109"/>
    </source>
</evidence>
<reference evidence="8" key="1">
    <citation type="journal article" date="2019" name="Int. J. Syst. Evol. Microbiol.">
        <title>The Global Catalogue of Microorganisms (GCM) 10K type strain sequencing project: providing services to taxonomists for standard genome sequencing and annotation.</title>
        <authorList>
            <consortium name="The Broad Institute Genomics Platform"/>
            <consortium name="The Broad Institute Genome Sequencing Center for Infectious Disease"/>
            <person name="Wu L."/>
            <person name="Ma J."/>
        </authorList>
    </citation>
    <scope>NUCLEOTIDE SEQUENCE [LARGE SCALE GENOMIC DNA]</scope>
    <source>
        <strain evidence="8">JCM 18283</strain>
    </source>
</reference>
<dbReference type="Pfam" id="PF00512">
    <property type="entry name" value="HisKA"/>
    <property type="match status" value="1"/>
</dbReference>
<dbReference type="PANTHER" id="PTHR43065">
    <property type="entry name" value="SENSOR HISTIDINE KINASE"/>
    <property type="match status" value="1"/>
</dbReference>
<sequence>MYFFVYLGAFLLLTRLRTSVKFTELFDKWNALLRWSAIGVVISFFVFGRIMPDVVTPFLGPFILGAIVAYTLKEPDFQPLRGFINTHIPLVVMGFLDAFLDLVAPEFYGDYEDYFQIGVLLAFVWIFARWASTKKQQQELRMMSVKKDELEAIVAERTSELTNQRNELQDLVKELKATQAQLIQSEKMASLGELTAGIAHEIQNPLNFVNNFSEVSAELIEEMEEELAKGDKDEALAIAADIKQNLEKIRHHGKRADGIVKGMLQHSRQSTNIKEATDVNKLADEYLRLAYHGLRAKDKSFNAELLTRFSENLPTVEVVPQDVGRVLLNLFTNAFYATQQKVKQGDPKYKPVVEVATLLKRGMIEIFVRDNGTGIPEHIKDKIMQPFFTTKPTGEGTGLGLSLSYDIIVKGHNGKIDVQSKEGEYTEFMISLPLSAKNS</sequence>
<dbReference type="RefSeq" id="WP_345330972.1">
    <property type="nucleotide sequence ID" value="NZ_BAABJI010000002.1"/>
</dbReference>
<dbReference type="EC" id="2.7.13.3" evidence="2"/>
<feature type="coiled-coil region" evidence="4">
    <location>
        <begin position="147"/>
        <end position="188"/>
    </location>
</feature>
<keyword evidence="5" id="KW-1133">Transmembrane helix</keyword>
<keyword evidence="3" id="KW-0597">Phosphoprotein</keyword>
<dbReference type="InterPro" id="IPR003661">
    <property type="entry name" value="HisK_dim/P_dom"/>
</dbReference>
<feature type="domain" description="Histidine kinase" evidence="6">
    <location>
        <begin position="197"/>
        <end position="436"/>
    </location>
</feature>
<evidence type="ECO:0000256" key="4">
    <source>
        <dbReference type="SAM" id="Coils"/>
    </source>
</evidence>